<evidence type="ECO:0000256" key="2">
    <source>
        <dbReference type="ARBA" id="ARBA00022448"/>
    </source>
</evidence>
<keyword evidence="9" id="KW-1185">Reference proteome</keyword>
<dbReference type="EMBL" id="JOKQ01000012">
    <property type="protein sequence ID" value="KHN68951.1"/>
    <property type="molecule type" value="Genomic_DNA"/>
</dbReference>
<gene>
    <name evidence="8" type="ORF">M896_121740</name>
</gene>
<keyword evidence="4 6" id="KW-1133">Transmembrane helix</keyword>
<comment type="subcellular location">
    <subcellularLocation>
        <location evidence="1">Membrane</location>
        <topology evidence="1">Single-pass type IV membrane protein</topology>
    </subcellularLocation>
</comment>
<reference evidence="8 9" key="1">
    <citation type="journal article" date="2014" name="MBio">
        <title>The Ordospora colligata genome; evolution of extreme reduction in microsporidia and host-to-parasite horizontal gene transfer.</title>
        <authorList>
            <person name="Pombert J.-F."/>
            <person name="Haag K.L."/>
            <person name="Beidas S."/>
            <person name="Ebert D."/>
            <person name="Keeling P.J."/>
        </authorList>
    </citation>
    <scope>NUCLEOTIDE SEQUENCE [LARGE SCALE GENOMIC DNA]</scope>
    <source>
        <strain evidence="8 9">OC4</strain>
    </source>
</reference>
<accession>A0A0B2UD09</accession>
<dbReference type="RefSeq" id="XP_014562993.1">
    <property type="nucleotide sequence ID" value="XM_014707507.1"/>
</dbReference>
<dbReference type="InParanoid" id="A0A0B2UD09"/>
<dbReference type="Pfam" id="PF03908">
    <property type="entry name" value="Sec20"/>
    <property type="match status" value="1"/>
</dbReference>
<evidence type="ECO:0000259" key="7">
    <source>
        <dbReference type="Pfam" id="PF03908"/>
    </source>
</evidence>
<dbReference type="Proteomes" id="UP000031056">
    <property type="component" value="Unassembled WGS sequence"/>
</dbReference>
<protein>
    <recommendedName>
        <fullName evidence="7">Sec20 C-terminal domain-containing protein</fullName>
    </recommendedName>
</protein>
<dbReference type="VEuPathDB" id="MicrosporidiaDB:M896_121740"/>
<feature type="domain" description="Sec20 C-terminal" evidence="7">
    <location>
        <begin position="77"/>
        <end position="158"/>
    </location>
</feature>
<keyword evidence="2" id="KW-0813">Transport</keyword>
<dbReference type="AlphaFoldDB" id="A0A0B2UD09"/>
<sequence>MDEEINRKIMRSNFSSPEELKEHIRLVQAMVSEYEKKMYETYNYDDKCRTKIREWRNKLYQMAHENKITQESSDNIDELEKTARLVHRQIGKADTNQSVLDKSTLKLMGLNYTSKDIENALVETKEKMKKNRKQERAEVFLLTGAFVLFVCVCILILFDKLVSKT</sequence>
<name>A0A0B2UD09_9MICR</name>
<dbReference type="HOGENOM" id="CLU_131640_0_0_1"/>
<keyword evidence="3 6" id="KW-0812">Transmembrane</keyword>
<keyword evidence="5 6" id="KW-0472">Membrane</keyword>
<feature type="transmembrane region" description="Helical" evidence="6">
    <location>
        <begin position="137"/>
        <end position="158"/>
    </location>
</feature>
<proteinExistence type="predicted"/>
<comment type="caution">
    <text evidence="8">The sequence shown here is derived from an EMBL/GenBank/DDBJ whole genome shotgun (WGS) entry which is preliminary data.</text>
</comment>
<evidence type="ECO:0000256" key="4">
    <source>
        <dbReference type="ARBA" id="ARBA00022989"/>
    </source>
</evidence>
<dbReference type="InterPro" id="IPR056173">
    <property type="entry name" value="Sec20_C"/>
</dbReference>
<evidence type="ECO:0000256" key="5">
    <source>
        <dbReference type="ARBA" id="ARBA00023136"/>
    </source>
</evidence>
<dbReference type="OrthoDB" id="2195934at2759"/>
<organism evidence="8 9">
    <name type="scientific">Ordospora colligata OC4</name>
    <dbReference type="NCBI Taxonomy" id="1354746"/>
    <lineage>
        <taxon>Eukaryota</taxon>
        <taxon>Fungi</taxon>
        <taxon>Fungi incertae sedis</taxon>
        <taxon>Microsporidia</taxon>
        <taxon>Ordosporidae</taxon>
        <taxon>Ordospora</taxon>
    </lineage>
</organism>
<evidence type="ECO:0000313" key="8">
    <source>
        <dbReference type="EMBL" id="KHN68951.1"/>
    </source>
</evidence>
<dbReference type="GeneID" id="26262691"/>
<dbReference type="GO" id="GO:0016020">
    <property type="term" value="C:membrane"/>
    <property type="evidence" value="ECO:0007669"/>
    <property type="project" value="UniProtKB-SubCell"/>
</dbReference>
<evidence type="ECO:0000256" key="6">
    <source>
        <dbReference type="SAM" id="Phobius"/>
    </source>
</evidence>
<evidence type="ECO:0000256" key="3">
    <source>
        <dbReference type="ARBA" id="ARBA00022692"/>
    </source>
</evidence>
<evidence type="ECO:0000256" key="1">
    <source>
        <dbReference type="ARBA" id="ARBA00004211"/>
    </source>
</evidence>
<evidence type="ECO:0000313" key="9">
    <source>
        <dbReference type="Proteomes" id="UP000031056"/>
    </source>
</evidence>